<feature type="domain" description="Reverse transcriptase" evidence="1">
    <location>
        <begin position="203"/>
        <end position="316"/>
    </location>
</feature>
<dbReference type="InterPro" id="IPR043502">
    <property type="entry name" value="DNA/RNA_pol_sf"/>
</dbReference>
<name>A0ABM4DLS8_HYDVU</name>
<reference evidence="3" key="1">
    <citation type="submission" date="2025-08" db="UniProtKB">
        <authorList>
            <consortium name="RefSeq"/>
        </authorList>
    </citation>
    <scope>IDENTIFICATION</scope>
</reference>
<protein>
    <submittedName>
        <fullName evidence="3">Uncharacterized protein LOC136091720</fullName>
    </submittedName>
</protein>
<dbReference type="InterPro" id="IPR000477">
    <property type="entry name" value="RT_dom"/>
</dbReference>
<proteinExistence type="predicted"/>
<organism evidence="2 3">
    <name type="scientific">Hydra vulgaris</name>
    <name type="common">Hydra</name>
    <name type="synonym">Hydra attenuata</name>
    <dbReference type="NCBI Taxonomy" id="6087"/>
    <lineage>
        <taxon>Eukaryota</taxon>
        <taxon>Metazoa</taxon>
        <taxon>Cnidaria</taxon>
        <taxon>Hydrozoa</taxon>
        <taxon>Hydroidolina</taxon>
        <taxon>Anthoathecata</taxon>
        <taxon>Aplanulata</taxon>
        <taxon>Hydridae</taxon>
        <taxon>Hydra</taxon>
    </lineage>
</organism>
<evidence type="ECO:0000313" key="3">
    <source>
        <dbReference type="RefSeq" id="XP_065675499.1"/>
    </source>
</evidence>
<accession>A0ABM4DLS8</accession>
<evidence type="ECO:0000313" key="2">
    <source>
        <dbReference type="Proteomes" id="UP001652625"/>
    </source>
</evidence>
<dbReference type="SUPFAM" id="SSF56672">
    <property type="entry name" value="DNA/RNA polymerases"/>
    <property type="match status" value="1"/>
</dbReference>
<evidence type="ECO:0000259" key="1">
    <source>
        <dbReference type="Pfam" id="PF00078"/>
    </source>
</evidence>
<dbReference type="GeneID" id="136091720"/>
<dbReference type="PANTHER" id="PTHR33332">
    <property type="entry name" value="REVERSE TRANSCRIPTASE DOMAIN-CONTAINING PROTEIN"/>
    <property type="match status" value="1"/>
</dbReference>
<keyword evidence="2" id="KW-1185">Reference proteome</keyword>
<dbReference type="Proteomes" id="UP001652625">
    <property type="component" value="Chromosome 15"/>
</dbReference>
<sequence length="328" mass="37897">MENEETYNEYRISRNKTKAACRKAIIEFEKKLARDKDKNPKAFYSYVKSNRKNKEAFPDIQYNNIFATTDLYKALFNSFSLFNSFFADTFSNKKITATPPFDLTYKNVNPQTNNIDLRPENIETYLKSLNSSKSPGPDALHPIIFKKTCFQMSKHLSTIFNKVLESGSVPQIWKEATTTPIFKKGDRSKALNYRPITYGINGSILYWIKNFLKNRRKRVVVNGNYSNWVPVKSGVPQGSVFSALLFIIYVNDIPEVIKSKAALFADGTKIFRSIENTQFEQKLQNDIDALVTWSQKWEMKFNIDKCSLMHLGNNNKSHTCNIHDPEKN</sequence>
<gene>
    <name evidence="3" type="primary">LOC136091720</name>
</gene>
<dbReference type="RefSeq" id="XP_065675499.1">
    <property type="nucleotide sequence ID" value="XM_065819427.1"/>
</dbReference>
<dbReference type="Pfam" id="PF00078">
    <property type="entry name" value="RVT_1"/>
    <property type="match status" value="1"/>
</dbReference>